<dbReference type="HAMAP" id="MF_02040">
    <property type="entry name" value="Mrp_NBP35"/>
    <property type="match status" value="1"/>
</dbReference>
<feature type="binding site" evidence="6">
    <location>
        <begin position="125"/>
        <end position="132"/>
    </location>
    <ligand>
        <name>ATP</name>
        <dbReference type="ChEBI" id="CHEBI:30616"/>
    </ligand>
</feature>
<keyword evidence="5 6" id="KW-0411">Iron-sulfur</keyword>
<name>A0ABY0IJ85_9BACT</name>
<keyword evidence="6" id="KW-0378">Hydrolase</keyword>
<evidence type="ECO:0000256" key="2">
    <source>
        <dbReference type="ARBA" id="ARBA00022741"/>
    </source>
</evidence>
<keyword evidence="9" id="KW-1185">Reference proteome</keyword>
<keyword evidence="2 6" id="KW-0547">Nucleotide-binding</keyword>
<dbReference type="SUPFAM" id="SSF117916">
    <property type="entry name" value="Fe-S cluster assembly (FSCA) domain-like"/>
    <property type="match status" value="1"/>
</dbReference>
<keyword evidence="1 6" id="KW-0479">Metal-binding</keyword>
<dbReference type="InterPro" id="IPR033756">
    <property type="entry name" value="YlxH/NBP35"/>
</dbReference>
<organism evidence="8 9">
    <name type="scientific">Halobacteriovorax vibrionivorans</name>
    <dbReference type="NCBI Taxonomy" id="2152716"/>
    <lineage>
        <taxon>Bacteria</taxon>
        <taxon>Pseudomonadati</taxon>
        <taxon>Bdellovibrionota</taxon>
        <taxon>Bacteriovoracia</taxon>
        <taxon>Bacteriovoracales</taxon>
        <taxon>Halobacteriovoraceae</taxon>
        <taxon>Halobacteriovorax</taxon>
    </lineage>
</organism>
<evidence type="ECO:0000256" key="1">
    <source>
        <dbReference type="ARBA" id="ARBA00022723"/>
    </source>
</evidence>
<dbReference type="GO" id="GO:0005524">
    <property type="term" value="F:ATP binding"/>
    <property type="evidence" value="ECO:0007669"/>
    <property type="project" value="UniProtKB-KW"/>
</dbReference>
<comment type="similarity">
    <text evidence="6">Belongs to the Mrp/NBP35 ATP-binding proteins family.</text>
</comment>
<dbReference type="InterPro" id="IPR034904">
    <property type="entry name" value="FSCA_dom_sf"/>
</dbReference>
<feature type="region of interest" description="Disordered" evidence="7">
    <location>
        <begin position="82"/>
        <end position="110"/>
    </location>
</feature>
<evidence type="ECO:0000256" key="6">
    <source>
        <dbReference type="HAMAP-Rule" id="MF_02040"/>
    </source>
</evidence>
<dbReference type="Pfam" id="PF10609">
    <property type="entry name" value="ParA"/>
    <property type="match status" value="1"/>
</dbReference>
<sequence length="382" mass="41918">MINIEAIKTKLIEVKNPNTQKSLLDENRFKDIHVDGNKVTLVYNRDEITAPQKRDIEDAIVNSLADLVNEDDLFIKTVSTQEAPKSQAEKKPQQQNAQLQVGHGKAAPQKRDIPGVNRIIAVSSGKGGVGKSTVSVNLALALKNAGKKVGLLDADIYGPSVPMLLGERNAKPLATDDKKIAPIEAHGLKFISFGLFIEEKDAVIWRGPMLGGVLNQFLFDVDWGELDYLVLDLPPGTGDVQLSIAQTLKLDGIVGVSTPQDVALLDSRKGFNMFEQVNVPVLGLVENMSYFAPDDMPEKKYYIFGEKGGEAIAKELGYPFLGEVPIEIALRESCDSGNPYMANNSYENRPVWNAYSGIAKKIIELENGGDEEKGFFSKIFKR</sequence>
<comment type="function">
    <text evidence="6">Binds and transfers iron-sulfur (Fe-S) clusters to target apoproteins. Can hydrolyze ATP.</text>
</comment>
<dbReference type="PANTHER" id="PTHR42961:SF2">
    <property type="entry name" value="IRON-SULFUR PROTEIN NUBPL"/>
    <property type="match status" value="1"/>
</dbReference>
<evidence type="ECO:0000313" key="9">
    <source>
        <dbReference type="Proteomes" id="UP000443582"/>
    </source>
</evidence>
<proteinExistence type="inferred from homology"/>
<comment type="caution">
    <text evidence="8">The sequence shown here is derived from an EMBL/GenBank/DDBJ whole genome shotgun (WGS) entry which is preliminary data.</text>
</comment>
<dbReference type="InterPro" id="IPR000808">
    <property type="entry name" value="Mrp-like_CS"/>
</dbReference>
<evidence type="ECO:0000313" key="8">
    <source>
        <dbReference type="EMBL" id="RZF23012.1"/>
    </source>
</evidence>
<comment type="subunit">
    <text evidence="6">Homodimer.</text>
</comment>
<keyword evidence="4 6" id="KW-0408">Iron</keyword>
<dbReference type="RefSeq" id="WP_114705954.1">
    <property type="nucleotide sequence ID" value="NZ_QDKL01000001.1"/>
</dbReference>
<protein>
    <recommendedName>
        <fullName evidence="6">Iron-sulfur cluster carrier protein</fullName>
    </recommendedName>
</protein>
<evidence type="ECO:0000256" key="3">
    <source>
        <dbReference type="ARBA" id="ARBA00022840"/>
    </source>
</evidence>
<evidence type="ECO:0000256" key="4">
    <source>
        <dbReference type="ARBA" id="ARBA00023004"/>
    </source>
</evidence>
<dbReference type="InterPro" id="IPR019591">
    <property type="entry name" value="Mrp/NBP35_ATP-bd"/>
</dbReference>
<dbReference type="InterPro" id="IPR027417">
    <property type="entry name" value="P-loop_NTPase"/>
</dbReference>
<dbReference type="PROSITE" id="PS01215">
    <property type="entry name" value="MRP"/>
    <property type="match status" value="1"/>
</dbReference>
<accession>A0ABY0IJ85</accession>
<dbReference type="SUPFAM" id="SSF52540">
    <property type="entry name" value="P-loop containing nucleoside triphosphate hydrolases"/>
    <property type="match status" value="1"/>
</dbReference>
<evidence type="ECO:0000256" key="7">
    <source>
        <dbReference type="SAM" id="MobiDB-lite"/>
    </source>
</evidence>
<dbReference type="CDD" id="cd02037">
    <property type="entry name" value="Mrp_NBP35"/>
    <property type="match status" value="1"/>
</dbReference>
<dbReference type="EMBL" id="QDKL01000001">
    <property type="protein sequence ID" value="RZF23012.1"/>
    <property type="molecule type" value="Genomic_DNA"/>
</dbReference>
<reference evidence="9" key="1">
    <citation type="journal article" date="2019" name="Int. J. Syst. Evol. Microbiol.">
        <title>Halobacteriovorax valvorus sp. nov., a novel prokaryotic predator isolated from coastal seawater of China.</title>
        <authorList>
            <person name="Chen M.-X."/>
        </authorList>
    </citation>
    <scope>NUCLEOTIDE SEQUENCE [LARGE SCALE GENOMIC DNA]</scope>
    <source>
        <strain evidence="9">BL9</strain>
    </source>
</reference>
<dbReference type="Proteomes" id="UP000443582">
    <property type="component" value="Unassembled WGS sequence"/>
</dbReference>
<keyword evidence="3 6" id="KW-0067">ATP-binding</keyword>
<dbReference type="Gene3D" id="3.40.50.300">
    <property type="entry name" value="P-loop containing nucleotide triphosphate hydrolases"/>
    <property type="match status" value="1"/>
</dbReference>
<dbReference type="PANTHER" id="PTHR42961">
    <property type="entry name" value="IRON-SULFUR PROTEIN NUBPL"/>
    <property type="match status" value="1"/>
</dbReference>
<gene>
    <name evidence="8" type="ORF">DAY19_04370</name>
</gene>
<evidence type="ECO:0000256" key="5">
    <source>
        <dbReference type="ARBA" id="ARBA00023014"/>
    </source>
</evidence>
<dbReference type="InterPro" id="IPR044304">
    <property type="entry name" value="NUBPL-like"/>
</dbReference>